<protein>
    <submittedName>
        <fullName evidence="1">Uncharacterized protein</fullName>
    </submittedName>
</protein>
<organism evidence="1">
    <name type="scientific">Octopus bimaculoides</name>
    <name type="common">California two-spotted octopus</name>
    <dbReference type="NCBI Taxonomy" id="37653"/>
    <lineage>
        <taxon>Eukaryota</taxon>
        <taxon>Metazoa</taxon>
        <taxon>Spiralia</taxon>
        <taxon>Lophotrochozoa</taxon>
        <taxon>Mollusca</taxon>
        <taxon>Cephalopoda</taxon>
        <taxon>Coleoidea</taxon>
        <taxon>Octopodiformes</taxon>
        <taxon>Octopoda</taxon>
        <taxon>Incirrata</taxon>
        <taxon>Octopodidae</taxon>
        <taxon>Octopus</taxon>
    </lineage>
</organism>
<dbReference type="EMBL" id="KQ417371">
    <property type="protein sequence ID" value="KOF92223.1"/>
    <property type="molecule type" value="Genomic_DNA"/>
</dbReference>
<evidence type="ECO:0000313" key="1">
    <source>
        <dbReference type="EMBL" id="KOF92223.1"/>
    </source>
</evidence>
<gene>
    <name evidence="1" type="ORF">OCBIM_22007053mg</name>
</gene>
<feature type="non-terminal residue" evidence="1">
    <location>
        <position position="81"/>
    </location>
</feature>
<reference evidence="1" key="1">
    <citation type="submission" date="2015-07" db="EMBL/GenBank/DDBJ databases">
        <title>MeaNS - Measles Nucleotide Surveillance Program.</title>
        <authorList>
            <person name="Tran T."/>
            <person name="Druce J."/>
        </authorList>
    </citation>
    <scope>NUCLEOTIDE SEQUENCE</scope>
    <source>
        <strain evidence="1">UCB-OBI-ISO-001</strain>
        <tissue evidence="1">Gonad</tissue>
    </source>
</reference>
<sequence length="81" mass="9471">MHYLSMQRNFHRTDHSARIGNDRFSKIVLFSQLTDGYQNTGRPKSRFKDTVKQNLKGLSILTDKWYQIAGDCSISRNVIHK</sequence>
<dbReference type="AlphaFoldDB" id="A0A0L8HSI1"/>
<accession>A0A0L8HSI1</accession>
<proteinExistence type="predicted"/>
<name>A0A0L8HSI1_OCTBM</name>